<keyword evidence="1" id="KW-0472">Membrane</keyword>
<name>A0A7T8IQZ2_9GAMM</name>
<feature type="domain" description="YdbS-like PH" evidence="2">
    <location>
        <begin position="60"/>
        <end position="130"/>
    </location>
</feature>
<gene>
    <name evidence="3" type="ORF">D7032_17240</name>
</gene>
<dbReference type="PANTHER" id="PTHR37938:SF1">
    <property type="entry name" value="BLL0215 PROTEIN"/>
    <property type="match status" value="1"/>
</dbReference>
<evidence type="ECO:0000256" key="1">
    <source>
        <dbReference type="SAM" id="Phobius"/>
    </source>
</evidence>
<sequence length="181" mass="19939">MSTAAAPLLQARFADNLGLYWLMSGVFTLCLSIVGIPLLLLWLPIGLWGTRRYIANMSAELTERKLVVRRGLLTRTENTVPLDKITDMALIQGPLMRLFGLKKLKVETAGQSGNDALISLVGIVDADGFRAAVLAQKEHLDHKEPSSNGHDSNHEQLMLLREIRSSLVNIESLLAREKSAP</sequence>
<dbReference type="EMBL" id="CP032664">
    <property type="protein sequence ID" value="QQO84831.1"/>
    <property type="molecule type" value="Genomic_DNA"/>
</dbReference>
<reference evidence="3" key="1">
    <citation type="submission" date="2018-09" db="EMBL/GenBank/DDBJ databases">
        <title>Genome sequencing and analysis.</title>
        <authorList>
            <person name="Huang Y.-T."/>
        </authorList>
    </citation>
    <scope>NUCLEOTIDE SEQUENCE</scope>
    <source>
        <strain evidence="3">HIDE</strain>
    </source>
</reference>
<keyword evidence="1" id="KW-1133">Transmembrane helix</keyword>
<evidence type="ECO:0000259" key="2">
    <source>
        <dbReference type="Pfam" id="PF03703"/>
    </source>
</evidence>
<keyword evidence="1" id="KW-0812">Transmembrane</keyword>
<proteinExistence type="predicted"/>
<protein>
    <submittedName>
        <fullName evidence="3">PH domain-containing protein</fullName>
    </submittedName>
</protein>
<feature type="transmembrane region" description="Helical" evidence="1">
    <location>
        <begin position="20"/>
        <end position="43"/>
    </location>
</feature>
<evidence type="ECO:0000313" key="3">
    <source>
        <dbReference type="EMBL" id="QQO84831.1"/>
    </source>
</evidence>
<dbReference type="PANTHER" id="PTHR37938">
    <property type="entry name" value="BLL0215 PROTEIN"/>
    <property type="match status" value="1"/>
</dbReference>
<organism evidence="3">
    <name type="scientific">Shewanella algae</name>
    <dbReference type="NCBI Taxonomy" id="38313"/>
    <lineage>
        <taxon>Bacteria</taxon>
        <taxon>Pseudomonadati</taxon>
        <taxon>Pseudomonadota</taxon>
        <taxon>Gammaproteobacteria</taxon>
        <taxon>Alteromonadales</taxon>
        <taxon>Shewanellaceae</taxon>
        <taxon>Shewanella</taxon>
    </lineage>
</organism>
<dbReference type="AlphaFoldDB" id="A0A7T8IQZ2"/>
<dbReference type="InterPro" id="IPR005182">
    <property type="entry name" value="YdbS-like_PH"/>
</dbReference>
<accession>A0A7T8IQZ2</accession>
<dbReference type="RefSeq" id="WP_096140922.1">
    <property type="nucleotide sequence ID" value="NZ_AP024610.1"/>
</dbReference>
<dbReference type="Pfam" id="PF03703">
    <property type="entry name" value="bPH_2"/>
    <property type="match status" value="1"/>
</dbReference>